<evidence type="ECO:0000313" key="3">
    <source>
        <dbReference type="Proteomes" id="UP000028924"/>
    </source>
</evidence>
<dbReference type="AlphaFoldDB" id="A0A087SCL5"/>
<evidence type="ECO:0000256" key="1">
    <source>
        <dbReference type="SAM" id="MobiDB-lite"/>
    </source>
</evidence>
<dbReference type="KEGG" id="apro:F751_6023"/>
<feature type="region of interest" description="Disordered" evidence="1">
    <location>
        <begin position="1"/>
        <end position="21"/>
    </location>
</feature>
<gene>
    <name evidence="2" type="ORF">F751_6023</name>
</gene>
<protein>
    <submittedName>
        <fullName evidence="2">Uncharacterized protein</fullName>
    </submittedName>
</protein>
<keyword evidence="3" id="KW-1185">Reference proteome</keyword>
<sequence>MIVRWHKDQDSTGTARQHRRHAMRSTPVVDFIHQILPLLDGDGCFLVVGGGQDVLPQHVFQVVCRGVAILLECTLLSVQGYFRHYVERDIWCVESAIQ</sequence>
<feature type="compositionally biased region" description="Basic and acidic residues" evidence="1">
    <location>
        <begin position="1"/>
        <end position="10"/>
    </location>
</feature>
<proteinExistence type="predicted"/>
<evidence type="ECO:0000313" key="2">
    <source>
        <dbReference type="EMBL" id="KFM23469.1"/>
    </source>
</evidence>
<dbReference type="RefSeq" id="XP_011396341.1">
    <property type="nucleotide sequence ID" value="XM_011398039.1"/>
</dbReference>
<dbReference type="EMBL" id="KL662092">
    <property type="protein sequence ID" value="KFM23469.1"/>
    <property type="molecule type" value="Genomic_DNA"/>
</dbReference>
<name>A0A087SCL5_AUXPR</name>
<dbReference type="GeneID" id="23617414"/>
<organism evidence="2 3">
    <name type="scientific">Auxenochlorella protothecoides</name>
    <name type="common">Green microalga</name>
    <name type="synonym">Chlorella protothecoides</name>
    <dbReference type="NCBI Taxonomy" id="3075"/>
    <lineage>
        <taxon>Eukaryota</taxon>
        <taxon>Viridiplantae</taxon>
        <taxon>Chlorophyta</taxon>
        <taxon>core chlorophytes</taxon>
        <taxon>Trebouxiophyceae</taxon>
        <taxon>Chlorellales</taxon>
        <taxon>Chlorellaceae</taxon>
        <taxon>Auxenochlorella</taxon>
    </lineage>
</organism>
<accession>A0A087SCL5</accession>
<reference evidence="2 3" key="1">
    <citation type="journal article" date="2014" name="BMC Genomics">
        <title>Oil accumulation mechanisms of the oleaginous microalga Chlorella protothecoides revealed through its genome, transcriptomes, and proteomes.</title>
        <authorList>
            <person name="Gao C."/>
            <person name="Wang Y."/>
            <person name="Shen Y."/>
            <person name="Yan D."/>
            <person name="He X."/>
            <person name="Dai J."/>
            <person name="Wu Q."/>
        </authorList>
    </citation>
    <scope>NUCLEOTIDE SEQUENCE [LARGE SCALE GENOMIC DNA]</scope>
    <source>
        <strain evidence="2 3">0710</strain>
    </source>
</reference>
<dbReference type="Proteomes" id="UP000028924">
    <property type="component" value="Unassembled WGS sequence"/>
</dbReference>